<reference evidence="1" key="1">
    <citation type="submission" date="2019-12" db="EMBL/GenBank/DDBJ databases">
        <title>Genome sequencing and annotation of Brassica cretica.</title>
        <authorList>
            <person name="Studholme D.J."/>
            <person name="Sarris P.F."/>
        </authorList>
    </citation>
    <scope>NUCLEOTIDE SEQUENCE</scope>
    <source>
        <strain evidence="1">PFS-102/07</strain>
        <tissue evidence="1">Leaf</tissue>
    </source>
</reference>
<gene>
    <name evidence="1" type="ORF">F2Q70_00025429</name>
</gene>
<comment type="caution">
    <text evidence="1">The sequence shown here is derived from an EMBL/GenBank/DDBJ whole genome shotgun (WGS) entry which is preliminary data.</text>
</comment>
<protein>
    <submittedName>
        <fullName evidence="1">Uncharacterized protein</fullName>
    </submittedName>
</protein>
<accession>A0A8S9LBE3</accession>
<dbReference type="EMBL" id="QGKY02000094">
    <property type="protein sequence ID" value="KAF2603287.1"/>
    <property type="molecule type" value="Genomic_DNA"/>
</dbReference>
<dbReference type="AlphaFoldDB" id="A0A8S9LBE3"/>
<name>A0A8S9LBE3_BRACR</name>
<proteinExistence type="predicted"/>
<sequence>MRVLSHEAASASHCGLCHLVLGSDFVAARWSRVLALVAFPGWWFEWSVSNSFETSTGNGRNLPGSGSRSLTMLSPSQRRLWSRVRGSSCCLSFQSRHCCVRDVLYKS</sequence>
<evidence type="ECO:0000313" key="1">
    <source>
        <dbReference type="EMBL" id="KAF2603287.1"/>
    </source>
</evidence>
<organism evidence="1">
    <name type="scientific">Brassica cretica</name>
    <name type="common">Mustard</name>
    <dbReference type="NCBI Taxonomy" id="69181"/>
    <lineage>
        <taxon>Eukaryota</taxon>
        <taxon>Viridiplantae</taxon>
        <taxon>Streptophyta</taxon>
        <taxon>Embryophyta</taxon>
        <taxon>Tracheophyta</taxon>
        <taxon>Spermatophyta</taxon>
        <taxon>Magnoliopsida</taxon>
        <taxon>eudicotyledons</taxon>
        <taxon>Gunneridae</taxon>
        <taxon>Pentapetalae</taxon>
        <taxon>rosids</taxon>
        <taxon>malvids</taxon>
        <taxon>Brassicales</taxon>
        <taxon>Brassicaceae</taxon>
        <taxon>Brassiceae</taxon>
        <taxon>Brassica</taxon>
    </lineage>
</organism>